<feature type="binding site" evidence="12">
    <location>
        <position position="162"/>
    </location>
    <ligand>
        <name>Zn(2+)</name>
        <dbReference type="ChEBI" id="CHEBI:29105"/>
        <label>1</label>
    </ligand>
</feature>
<keyword evidence="7 12" id="KW-0346">Stress response</keyword>
<dbReference type="STRING" id="927664.SAMN05421780_103199"/>
<feature type="repeat" description="CXXCXGXG motif" evidence="12">
    <location>
        <begin position="162"/>
        <end position="169"/>
    </location>
</feature>
<feature type="domain" description="J" evidence="14">
    <location>
        <begin position="17"/>
        <end position="82"/>
    </location>
</feature>
<dbReference type="HAMAP" id="MF_01152">
    <property type="entry name" value="DnaJ"/>
    <property type="match status" value="1"/>
</dbReference>
<dbReference type="PANTHER" id="PTHR43096">
    <property type="entry name" value="DNAJ HOMOLOG 1, MITOCHONDRIAL-RELATED"/>
    <property type="match status" value="1"/>
</dbReference>
<feature type="binding site" evidence="12">
    <location>
        <position position="165"/>
    </location>
    <ligand>
        <name>Zn(2+)</name>
        <dbReference type="ChEBI" id="CHEBI:29105"/>
        <label>1</label>
    </ligand>
</feature>
<evidence type="ECO:0000256" key="5">
    <source>
        <dbReference type="ARBA" id="ARBA00022771"/>
    </source>
</evidence>
<dbReference type="GO" id="GO:0031072">
    <property type="term" value="F:heat shock protein binding"/>
    <property type="evidence" value="ECO:0007669"/>
    <property type="project" value="InterPro"/>
</dbReference>
<dbReference type="GO" id="GO:0006260">
    <property type="term" value="P:DNA replication"/>
    <property type="evidence" value="ECO:0007669"/>
    <property type="project" value="UniProtKB-KW"/>
</dbReference>
<dbReference type="InterPro" id="IPR012724">
    <property type="entry name" value="DnaJ"/>
</dbReference>
<dbReference type="PROSITE" id="PS50076">
    <property type="entry name" value="DNAJ_2"/>
    <property type="match status" value="1"/>
</dbReference>
<dbReference type="Pfam" id="PF00684">
    <property type="entry name" value="DnaJ_CXXCXGXG"/>
    <property type="match status" value="1"/>
</dbReference>
<feature type="binding site" evidence="12">
    <location>
        <position position="219"/>
    </location>
    <ligand>
        <name>Zn(2+)</name>
        <dbReference type="ChEBI" id="CHEBI:29105"/>
        <label>1</label>
    </ligand>
</feature>
<keyword evidence="6 12" id="KW-0862">Zinc</keyword>
<accession>A0A1I1HAT1</accession>
<feature type="repeat" description="CXXCXGXG motif" evidence="12">
    <location>
        <begin position="219"/>
        <end position="226"/>
    </location>
</feature>
<dbReference type="Gene3D" id="2.10.230.10">
    <property type="entry name" value="Heat shock protein DnaJ, cysteine-rich domain"/>
    <property type="match status" value="1"/>
</dbReference>
<dbReference type="GO" id="GO:0042026">
    <property type="term" value="P:protein refolding"/>
    <property type="evidence" value="ECO:0007669"/>
    <property type="project" value="TreeGrafter"/>
</dbReference>
<keyword evidence="4 12" id="KW-0677">Repeat</keyword>
<dbReference type="CDD" id="cd10747">
    <property type="entry name" value="DnaJ_C"/>
    <property type="match status" value="1"/>
</dbReference>
<evidence type="ECO:0000256" key="8">
    <source>
        <dbReference type="ARBA" id="ARBA00023186"/>
    </source>
</evidence>
<feature type="binding site" evidence="12">
    <location>
        <position position="208"/>
    </location>
    <ligand>
        <name>Zn(2+)</name>
        <dbReference type="ChEBI" id="CHEBI:29105"/>
        <label>2</label>
    </ligand>
</feature>
<dbReference type="Gene3D" id="2.60.260.20">
    <property type="entry name" value="Urease metallochaperone UreE, N-terminal domain"/>
    <property type="match status" value="2"/>
</dbReference>
<dbReference type="SUPFAM" id="SSF49493">
    <property type="entry name" value="HSP40/DnaJ peptide-binding domain"/>
    <property type="match status" value="2"/>
</dbReference>
<evidence type="ECO:0000259" key="14">
    <source>
        <dbReference type="PROSITE" id="PS50076"/>
    </source>
</evidence>
<comment type="subcellular location">
    <subcellularLocation>
        <location evidence="12">Cytoplasm</location>
    </subcellularLocation>
</comment>
<name>A0A1I1HAT1_9BACT</name>
<dbReference type="SUPFAM" id="SSF46565">
    <property type="entry name" value="Chaperone J-domain"/>
    <property type="match status" value="1"/>
</dbReference>
<dbReference type="PROSITE" id="PS00636">
    <property type="entry name" value="DNAJ_1"/>
    <property type="match status" value="1"/>
</dbReference>
<dbReference type="FunFam" id="1.10.287.110:FF:000034">
    <property type="entry name" value="Chaperone protein DnaJ"/>
    <property type="match status" value="1"/>
</dbReference>
<feature type="repeat" description="CXXCXGXG motif" evidence="12">
    <location>
        <begin position="179"/>
        <end position="186"/>
    </location>
</feature>
<dbReference type="InterPro" id="IPR036410">
    <property type="entry name" value="HSP_DnaJ_Cys-rich_dom_sf"/>
</dbReference>
<dbReference type="InterPro" id="IPR018253">
    <property type="entry name" value="DnaJ_domain_CS"/>
</dbReference>
<dbReference type="FunFam" id="2.10.230.10:FF:000002">
    <property type="entry name" value="Molecular chaperone DnaJ"/>
    <property type="match status" value="1"/>
</dbReference>
<comment type="cofactor">
    <cofactor evidence="12">
        <name>Zn(2+)</name>
        <dbReference type="ChEBI" id="CHEBI:29105"/>
    </cofactor>
    <text evidence="12">Binds 2 Zn(2+) ions per monomer.</text>
</comment>
<dbReference type="GO" id="GO:0005737">
    <property type="term" value="C:cytoplasm"/>
    <property type="evidence" value="ECO:0007669"/>
    <property type="project" value="UniProtKB-SubCell"/>
</dbReference>
<dbReference type="InterPro" id="IPR008971">
    <property type="entry name" value="HSP40/DnaJ_pept-bd"/>
</dbReference>
<dbReference type="Pfam" id="PF00226">
    <property type="entry name" value="DnaJ"/>
    <property type="match status" value="1"/>
</dbReference>
<dbReference type="CDD" id="cd10719">
    <property type="entry name" value="DnaJ_zf"/>
    <property type="match status" value="1"/>
</dbReference>
<reference evidence="16 17" key="1">
    <citation type="submission" date="2016-10" db="EMBL/GenBank/DDBJ databases">
        <authorList>
            <person name="de Groot N.N."/>
        </authorList>
    </citation>
    <scope>NUCLEOTIDE SEQUENCE [LARGE SCALE GENOMIC DNA]</scope>
    <source>
        <strain evidence="16 17">DSM 6793</strain>
    </source>
</reference>
<comment type="domain">
    <text evidence="12">The J domain is necessary and sufficient to stimulate DnaK ATPase activity. Zinc center 1 plays an important role in the autonomous, DnaK-independent chaperone activity of DnaJ. Zinc center 2 is essential for interaction with DnaK and for DnaJ activity.</text>
</comment>
<evidence type="ECO:0000256" key="9">
    <source>
        <dbReference type="ARBA" id="ARBA00053423"/>
    </source>
</evidence>
<feature type="binding site" evidence="12">
    <location>
        <position position="222"/>
    </location>
    <ligand>
        <name>Zn(2+)</name>
        <dbReference type="ChEBI" id="CHEBI:29105"/>
        <label>1</label>
    </ligand>
</feature>
<feature type="binding site" evidence="12">
    <location>
        <position position="182"/>
    </location>
    <ligand>
        <name>Zn(2+)</name>
        <dbReference type="ChEBI" id="CHEBI:29105"/>
        <label>2</label>
    </ligand>
</feature>
<dbReference type="SUPFAM" id="SSF57938">
    <property type="entry name" value="DnaJ/Hsp40 cysteine-rich domain"/>
    <property type="match status" value="1"/>
</dbReference>
<evidence type="ECO:0000313" key="16">
    <source>
        <dbReference type="EMBL" id="SFC18603.1"/>
    </source>
</evidence>
<dbReference type="GO" id="GO:0051082">
    <property type="term" value="F:unfolded protein binding"/>
    <property type="evidence" value="ECO:0007669"/>
    <property type="project" value="UniProtKB-UniRule"/>
</dbReference>
<dbReference type="NCBIfam" id="NF008035">
    <property type="entry name" value="PRK10767.1"/>
    <property type="match status" value="1"/>
</dbReference>
<keyword evidence="8 12" id="KW-0143">Chaperone</keyword>
<evidence type="ECO:0000256" key="4">
    <source>
        <dbReference type="ARBA" id="ARBA00022737"/>
    </source>
</evidence>
<dbReference type="InterPro" id="IPR036869">
    <property type="entry name" value="J_dom_sf"/>
</dbReference>
<evidence type="ECO:0000256" key="6">
    <source>
        <dbReference type="ARBA" id="ARBA00022833"/>
    </source>
</evidence>
<feature type="binding site" evidence="12">
    <location>
        <position position="205"/>
    </location>
    <ligand>
        <name>Zn(2+)</name>
        <dbReference type="ChEBI" id="CHEBI:29105"/>
        <label>2</label>
    </ligand>
</feature>
<dbReference type="NCBIfam" id="TIGR02349">
    <property type="entry name" value="DnaJ_bact"/>
    <property type="match status" value="1"/>
</dbReference>
<dbReference type="InterPro" id="IPR001305">
    <property type="entry name" value="HSP_DnaJ_Cys-rich_dom"/>
</dbReference>
<keyword evidence="5 12" id="KW-0863">Zinc-finger</keyword>
<evidence type="ECO:0000256" key="11">
    <source>
        <dbReference type="ARBA" id="ARBA00067609"/>
    </source>
</evidence>
<keyword evidence="1 12" id="KW-0963">Cytoplasm</keyword>
<keyword evidence="17" id="KW-1185">Reference proteome</keyword>
<keyword evidence="3 12" id="KW-0479">Metal-binding</keyword>
<organism evidence="16 17">
    <name type="scientific">Flexibacter flexilis DSM 6793</name>
    <dbReference type="NCBI Taxonomy" id="927664"/>
    <lineage>
        <taxon>Bacteria</taxon>
        <taxon>Pseudomonadati</taxon>
        <taxon>Bacteroidota</taxon>
        <taxon>Cytophagia</taxon>
        <taxon>Cytophagales</taxon>
        <taxon>Flexibacteraceae</taxon>
        <taxon>Flexibacter</taxon>
    </lineage>
</organism>
<dbReference type="GO" id="GO:0009408">
    <property type="term" value="P:response to heat"/>
    <property type="evidence" value="ECO:0007669"/>
    <property type="project" value="InterPro"/>
</dbReference>
<evidence type="ECO:0000256" key="10">
    <source>
        <dbReference type="ARBA" id="ARBA00061004"/>
    </source>
</evidence>
<dbReference type="GO" id="GO:0005524">
    <property type="term" value="F:ATP binding"/>
    <property type="evidence" value="ECO:0007669"/>
    <property type="project" value="InterPro"/>
</dbReference>
<evidence type="ECO:0000256" key="12">
    <source>
        <dbReference type="HAMAP-Rule" id="MF_01152"/>
    </source>
</evidence>
<evidence type="ECO:0000256" key="1">
    <source>
        <dbReference type="ARBA" id="ARBA00022490"/>
    </source>
</evidence>
<evidence type="ECO:0000256" key="2">
    <source>
        <dbReference type="ARBA" id="ARBA00022705"/>
    </source>
</evidence>
<dbReference type="Pfam" id="PF01556">
    <property type="entry name" value="DnaJ_C"/>
    <property type="match status" value="1"/>
</dbReference>
<evidence type="ECO:0000259" key="15">
    <source>
        <dbReference type="PROSITE" id="PS51188"/>
    </source>
</evidence>
<comment type="similarity">
    <text evidence="10 12">Belongs to the DnaJ family.</text>
</comment>
<sequence length="392" mass="42442">MKAAESFFIQTKMAKRDYYEVLGVAKTATPEEIKKAYRQLAIKYHPDKNPDNPAAEDKFKEAAEAYEVLSDADKRARYDRFGHQAEQMGGGGGGGFHDMNDIFSRFGDIFGGGFGGFEDGFGGGGRRGVRKGPNLRIKLKLNLQEIAGGVEKKVKVKRHVTCQSCGGNGSKNGTAVQNCGNCNGTGQVRRVVNTMLGQMVSSSPCPVCNGEGKTITTRCESCHGDGRTLTEEVISIPVPAGVGDGMQLSMAGKGNVPPRGGVAGDLLIVIEEAEDEVLKREGNNVIFELYINFADAALGTSVEVPTITGKARIKIDAGTQSGKILRLKGKGIKDVNGYETGDQLIHVNVWTPKQLNKEETAILEKLRTSENFTPNPNKNDKGFFDKMREFFH</sequence>
<dbReference type="CDD" id="cd06257">
    <property type="entry name" value="DnaJ"/>
    <property type="match status" value="1"/>
</dbReference>
<evidence type="ECO:0000256" key="7">
    <source>
        <dbReference type="ARBA" id="ARBA00023016"/>
    </source>
</evidence>
<proteinExistence type="inferred from homology"/>
<dbReference type="PROSITE" id="PS51188">
    <property type="entry name" value="ZF_CR"/>
    <property type="match status" value="1"/>
</dbReference>
<feature type="domain" description="CR-type" evidence="15">
    <location>
        <begin position="149"/>
        <end position="231"/>
    </location>
</feature>
<dbReference type="Gene3D" id="1.10.287.110">
    <property type="entry name" value="DnaJ domain"/>
    <property type="match status" value="1"/>
</dbReference>
<feature type="repeat" description="CXXCXGXG motif" evidence="12">
    <location>
        <begin position="205"/>
        <end position="212"/>
    </location>
</feature>
<evidence type="ECO:0000256" key="3">
    <source>
        <dbReference type="ARBA" id="ARBA00022723"/>
    </source>
</evidence>
<feature type="binding site" evidence="12">
    <location>
        <position position="179"/>
    </location>
    <ligand>
        <name>Zn(2+)</name>
        <dbReference type="ChEBI" id="CHEBI:29105"/>
        <label>2</label>
    </ligand>
</feature>
<dbReference type="AlphaFoldDB" id="A0A1I1HAT1"/>
<protein>
    <recommendedName>
        <fullName evidence="11 12">Chaperone protein DnaJ</fullName>
    </recommendedName>
</protein>
<evidence type="ECO:0000256" key="13">
    <source>
        <dbReference type="PROSITE-ProRule" id="PRU00546"/>
    </source>
</evidence>
<dbReference type="GO" id="GO:0008270">
    <property type="term" value="F:zinc ion binding"/>
    <property type="evidence" value="ECO:0007669"/>
    <property type="project" value="UniProtKB-UniRule"/>
</dbReference>
<dbReference type="InterPro" id="IPR002939">
    <property type="entry name" value="DnaJ_C"/>
</dbReference>
<evidence type="ECO:0000313" key="17">
    <source>
        <dbReference type="Proteomes" id="UP000199514"/>
    </source>
</evidence>
<keyword evidence="2 12" id="KW-0235">DNA replication</keyword>
<dbReference type="PRINTS" id="PR00625">
    <property type="entry name" value="JDOMAIN"/>
</dbReference>
<dbReference type="PANTHER" id="PTHR43096:SF48">
    <property type="entry name" value="CHAPERONE PROTEIN DNAJ"/>
    <property type="match status" value="1"/>
</dbReference>
<dbReference type="Proteomes" id="UP000199514">
    <property type="component" value="Unassembled WGS sequence"/>
</dbReference>
<feature type="zinc finger region" description="CR-type" evidence="13">
    <location>
        <begin position="149"/>
        <end position="231"/>
    </location>
</feature>
<dbReference type="InterPro" id="IPR001623">
    <property type="entry name" value="DnaJ_domain"/>
</dbReference>
<gene>
    <name evidence="12" type="primary">dnaJ</name>
    <name evidence="16" type="ORF">SAMN05421780_103199</name>
</gene>
<dbReference type="EMBL" id="FOLE01000003">
    <property type="protein sequence ID" value="SFC18603.1"/>
    <property type="molecule type" value="Genomic_DNA"/>
</dbReference>
<dbReference type="FunFam" id="2.60.260.20:FF:000005">
    <property type="entry name" value="Chaperone protein dnaJ 1, mitochondrial"/>
    <property type="match status" value="1"/>
</dbReference>
<comment type="function">
    <text evidence="9 12">Participates actively in the response to hyperosmotic and heat shock by preventing the aggregation of stress-denatured proteins and by disaggregating proteins, also in an autonomous, DnaK-independent fashion. Unfolded proteins bind initially to DnaJ; upon interaction with the DnaJ-bound protein, DnaK hydrolyzes its bound ATP, resulting in the formation of a stable complex. GrpE releases ADP from DnaK; ATP binding to DnaK triggers the release of the substrate protein, thus completing the reaction cycle. Several rounds of ATP-dependent interactions between DnaJ, DnaK and GrpE are required for fully efficient folding. Also involved, together with DnaK and GrpE, in the DNA replication of plasmids through activation of initiation proteins.</text>
</comment>
<dbReference type="SMART" id="SM00271">
    <property type="entry name" value="DnaJ"/>
    <property type="match status" value="1"/>
</dbReference>
<comment type="subunit">
    <text evidence="12">Homodimer.</text>
</comment>